<dbReference type="PROSITE" id="PS50943">
    <property type="entry name" value="HTH_CROC1"/>
    <property type="match status" value="1"/>
</dbReference>
<sequence length="147" mass="17082">MSEKDKKCKQKMSETDKKNKIISTRFSEFFKAVGLTQEEFAKRIRIGGRSNISAWLNGVHGISGTAIAAMEHEFNLNPIWLITGEGEMFLPKTESQDWADLEADWERGNQMYKNPKLKKLTEMLFEIEEADYSVVEELLKRFQKRKS</sequence>
<accession>M6PZZ9</accession>
<dbReference type="Pfam" id="PF01381">
    <property type="entry name" value="HTH_3"/>
    <property type="match status" value="1"/>
</dbReference>
<evidence type="ECO:0000259" key="1">
    <source>
        <dbReference type="PROSITE" id="PS50943"/>
    </source>
</evidence>
<dbReference type="GO" id="GO:0003677">
    <property type="term" value="F:DNA binding"/>
    <property type="evidence" value="ECO:0007669"/>
    <property type="project" value="UniProtKB-KW"/>
</dbReference>
<comment type="caution">
    <text evidence="2">The sequence shown here is derived from an EMBL/GenBank/DDBJ whole genome shotgun (WGS) entry which is preliminary data.</text>
</comment>
<dbReference type="Proteomes" id="UP000012118">
    <property type="component" value="Unassembled WGS sequence"/>
</dbReference>
<dbReference type="EMBL" id="AHNU02000070">
    <property type="protein sequence ID" value="EMN88876.1"/>
    <property type="molecule type" value="Genomic_DNA"/>
</dbReference>
<dbReference type="InterPro" id="IPR001387">
    <property type="entry name" value="Cro/C1-type_HTH"/>
</dbReference>
<proteinExistence type="predicted"/>
<gene>
    <name evidence="2" type="ORF">LEP1GSC108_4123</name>
</gene>
<evidence type="ECO:0000313" key="2">
    <source>
        <dbReference type="EMBL" id="EMN88876.1"/>
    </source>
</evidence>
<keyword evidence="3" id="KW-1185">Reference proteome</keyword>
<reference evidence="2 3" key="1">
    <citation type="submission" date="2013-01" db="EMBL/GenBank/DDBJ databases">
        <authorList>
            <person name="Harkins D.M."/>
            <person name="Durkin A.S."/>
            <person name="Brinkac L.M."/>
            <person name="Haft D.H."/>
            <person name="Selengut J.D."/>
            <person name="Sanka R."/>
            <person name="DePew J."/>
            <person name="Purushe J."/>
            <person name="Chanthongthip A."/>
            <person name="Lattana O."/>
            <person name="Phetsouvanh R."/>
            <person name="Newton P.N."/>
            <person name="Vinetz J.M."/>
            <person name="Sutton G.G."/>
            <person name="Nierman W.C."/>
            <person name="Fouts D.E."/>
        </authorList>
    </citation>
    <scope>NUCLEOTIDE SEQUENCE [LARGE SCALE GENOMIC DNA]</scope>
    <source>
        <strain evidence="2 3">UI 13098</strain>
    </source>
</reference>
<dbReference type="AlphaFoldDB" id="M6PZZ9"/>
<evidence type="ECO:0000313" key="3">
    <source>
        <dbReference type="Proteomes" id="UP000012118"/>
    </source>
</evidence>
<dbReference type="SUPFAM" id="SSF47413">
    <property type="entry name" value="lambda repressor-like DNA-binding domains"/>
    <property type="match status" value="1"/>
</dbReference>
<keyword evidence="2" id="KW-0238">DNA-binding</keyword>
<dbReference type="SMART" id="SM00530">
    <property type="entry name" value="HTH_XRE"/>
    <property type="match status" value="1"/>
</dbReference>
<feature type="domain" description="HTH cro/C1-type" evidence="1">
    <location>
        <begin position="34"/>
        <end position="81"/>
    </location>
</feature>
<dbReference type="InterPro" id="IPR010982">
    <property type="entry name" value="Lambda_DNA-bd_dom_sf"/>
</dbReference>
<protein>
    <submittedName>
        <fullName evidence="2">DNA-binding helix-turn-helix protein</fullName>
    </submittedName>
</protein>
<organism evidence="2 3">
    <name type="scientific">Leptospira weilii str. UI 13098</name>
    <dbReference type="NCBI Taxonomy" id="1088542"/>
    <lineage>
        <taxon>Bacteria</taxon>
        <taxon>Pseudomonadati</taxon>
        <taxon>Spirochaetota</taxon>
        <taxon>Spirochaetia</taxon>
        <taxon>Leptospirales</taxon>
        <taxon>Leptospiraceae</taxon>
        <taxon>Leptospira</taxon>
    </lineage>
</organism>
<dbReference type="CDD" id="cd00093">
    <property type="entry name" value="HTH_XRE"/>
    <property type="match status" value="1"/>
</dbReference>
<dbReference type="Gene3D" id="1.10.260.40">
    <property type="entry name" value="lambda repressor-like DNA-binding domains"/>
    <property type="match status" value="1"/>
</dbReference>
<name>M6PZZ9_9LEPT</name>